<dbReference type="Pfam" id="PF16189">
    <property type="entry name" value="Creatinase_N_2"/>
    <property type="match status" value="1"/>
</dbReference>
<dbReference type="Gene3D" id="3.90.230.10">
    <property type="entry name" value="Creatinase/methionine aminopeptidase superfamily"/>
    <property type="match status" value="1"/>
</dbReference>
<dbReference type="RefSeq" id="WP_261405627.1">
    <property type="nucleotide sequence ID" value="NZ_CP081869.1"/>
</dbReference>
<keyword evidence="3" id="KW-0378">Hydrolase</keyword>
<dbReference type="CDD" id="cd01085">
    <property type="entry name" value="APP"/>
    <property type="match status" value="1"/>
</dbReference>
<dbReference type="GO" id="GO:0005737">
    <property type="term" value="C:cytoplasm"/>
    <property type="evidence" value="ECO:0007669"/>
    <property type="project" value="UniProtKB-ARBA"/>
</dbReference>
<dbReference type="PANTHER" id="PTHR43763:SF6">
    <property type="entry name" value="XAA-PRO AMINOPEPTIDASE 1"/>
    <property type="match status" value="1"/>
</dbReference>
<gene>
    <name evidence="7" type="ORF">K6K41_03290</name>
</gene>
<dbReference type="InterPro" id="IPR032416">
    <property type="entry name" value="Peptidase_M24_C"/>
</dbReference>
<dbReference type="GO" id="GO:0046872">
    <property type="term" value="F:metal ion binding"/>
    <property type="evidence" value="ECO:0007669"/>
    <property type="project" value="UniProtKB-KW"/>
</dbReference>
<dbReference type="SUPFAM" id="SSF53092">
    <property type="entry name" value="Creatinase/prolidase N-terminal domain"/>
    <property type="match status" value="2"/>
</dbReference>
<evidence type="ECO:0000313" key="7">
    <source>
        <dbReference type="EMBL" id="QZO02244.1"/>
    </source>
</evidence>
<proteinExistence type="inferred from homology"/>
<dbReference type="AlphaFoldDB" id="A0A9E6REW2"/>
<evidence type="ECO:0000259" key="5">
    <source>
        <dbReference type="Pfam" id="PF01321"/>
    </source>
</evidence>
<dbReference type="InterPro" id="IPR050422">
    <property type="entry name" value="X-Pro_aminopeptidase_P"/>
</dbReference>
<dbReference type="Proteomes" id="UP000825701">
    <property type="component" value="Chromosome"/>
</dbReference>
<dbReference type="EMBL" id="CP081869">
    <property type="protein sequence ID" value="QZO02244.1"/>
    <property type="molecule type" value="Genomic_DNA"/>
</dbReference>
<keyword evidence="7" id="KW-0645">Protease</keyword>
<evidence type="ECO:0000259" key="4">
    <source>
        <dbReference type="Pfam" id="PF00557"/>
    </source>
</evidence>
<name>A0A9E6REW2_9HYPH</name>
<dbReference type="Pfam" id="PF01321">
    <property type="entry name" value="Creatinase_N"/>
    <property type="match status" value="1"/>
</dbReference>
<dbReference type="InterPro" id="IPR029149">
    <property type="entry name" value="Creatin/AminoP/Spt16_N"/>
</dbReference>
<dbReference type="InterPro" id="IPR000587">
    <property type="entry name" value="Creatinase_N"/>
</dbReference>
<dbReference type="KEGG" id="cmet:K6K41_03290"/>
<dbReference type="SUPFAM" id="SSF55920">
    <property type="entry name" value="Creatinase/aminopeptidase"/>
    <property type="match status" value="1"/>
</dbReference>
<comment type="similarity">
    <text evidence="1">Belongs to the peptidase M24B family.</text>
</comment>
<dbReference type="GO" id="GO:0070006">
    <property type="term" value="F:metalloaminopeptidase activity"/>
    <property type="evidence" value="ECO:0007669"/>
    <property type="project" value="InterPro"/>
</dbReference>
<dbReference type="PANTHER" id="PTHR43763">
    <property type="entry name" value="XAA-PRO AMINOPEPTIDASE 1"/>
    <property type="match status" value="1"/>
</dbReference>
<sequence length="610" mass="65272">MTAKHVEARFQSFDETADPSQGAPRLKALRAELARQGLDGFLLPRADEHQNEYLPPSAERLAWLTGFTGSFGFVSVLPDVAAIFVDGRYTVQVRAQVDAAAFTAVNVSDQPPSDWLREHAKPGQRIGYDPTLHTLDGFERFERAAKAAGVELAAVDQNPVDTIWSDRPAPPLAPVTLHGEALAGESAAAKLDRVQTELKTQKADALLVTDAHCLAWVFNIRGGDVAHTPLPLGFAIIPAMGRPSVFLDARKLSNAVRDALAGSAEISEPGDLDAALKALGARGATVRLDAAASAVAFARTLEASGAKLQRGADPIAKLKAVKNATELAGARAAHLRDAAALARFLRFVDEEAPKGALDEIGAAEALETFRRETGVLKEISFDSISAAGPNAALPHYRVTRSTNRKLTSGFYLIDSGAQYEDGTTDVTRTVVVGEASAEMRDRFTRVLKGHIAIATAAFPKGVSGAQIDAFARRALWDVGTDFDHGTGHGVGSYLSVHEGPQRISKLGTVALEPGMILSNEPGYYREGHYGIRTENLIVVEARKIAGGDREMRGFETITFAPIDRRAIEPSLLSADERAWLDAYHAETLAKVGPLVDAETRAWLEAACAPL</sequence>
<accession>A0A9E6REW2</accession>
<dbReference type="InterPro" id="IPR033740">
    <property type="entry name" value="Pept_M24B"/>
</dbReference>
<protein>
    <submittedName>
        <fullName evidence="7">Aminopeptidase P family protein</fullName>
    </submittedName>
</protein>
<keyword evidence="7" id="KW-0031">Aminopeptidase</keyword>
<evidence type="ECO:0000313" key="8">
    <source>
        <dbReference type="Proteomes" id="UP000825701"/>
    </source>
</evidence>
<evidence type="ECO:0000259" key="6">
    <source>
        <dbReference type="Pfam" id="PF16188"/>
    </source>
</evidence>
<dbReference type="Pfam" id="PF16188">
    <property type="entry name" value="Peptidase_M24_C"/>
    <property type="match status" value="1"/>
</dbReference>
<feature type="domain" description="Creatinase N-terminal" evidence="5">
    <location>
        <begin position="25"/>
        <end position="155"/>
    </location>
</feature>
<keyword evidence="2" id="KW-0479">Metal-binding</keyword>
<dbReference type="Gene3D" id="3.40.350.10">
    <property type="entry name" value="Creatinase/prolidase N-terminal domain"/>
    <property type="match status" value="2"/>
</dbReference>
<dbReference type="InterPro" id="IPR000994">
    <property type="entry name" value="Pept_M24"/>
</dbReference>
<organism evidence="7 8">
    <name type="scientific">Chenggangzhangella methanolivorans</name>
    <dbReference type="NCBI Taxonomy" id="1437009"/>
    <lineage>
        <taxon>Bacteria</taxon>
        <taxon>Pseudomonadati</taxon>
        <taxon>Pseudomonadota</taxon>
        <taxon>Alphaproteobacteria</taxon>
        <taxon>Hyphomicrobiales</taxon>
        <taxon>Methylopilaceae</taxon>
        <taxon>Chenggangzhangella</taxon>
    </lineage>
</organism>
<evidence type="ECO:0000256" key="3">
    <source>
        <dbReference type="ARBA" id="ARBA00022801"/>
    </source>
</evidence>
<dbReference type="InterPro" id="IPR036005">
    <property type="entry name" value="Creatinase/aminopeptidase-like"/>
</dbReference>
<feature type="domain" description="Peptidase M24" evidence="4">
    <location>
        <begin position="330"/>
        <end position="540"/>
    </location>
</feature>
<keyword evidence="8" id="KW-1185">Reference proteome</keyword>
<evidence type="ECO:0000256" key="2">
    <source>
        <dbReference type="ARBA" id="ARBA00022723"/>
    </source>
</evidence>
<reference evidence="7" key="1">
    <citation type="submission" date="2021-08" db="EMBL/GenBank/DDBJ databases">
        <authorList>
            <person name="Zhang H."/>
            <person name="Xu M."/>
            <person name="Yu Z."/>
            <person name="Yang L."/>
            <person name="Cai Y."/>
        </authorList>
    </citation>
    <scope>NUCLEOTIDE SEQUENCE</scope>
    <source>
        <strain evidence="7">CHL1</strain>
    </source>
</reference>
<dbReference type="Pfam" id="PF00557">
    <property type="entry name" value="Peptidase_M24"/>
    <property type="match status" value="1"/>
</dbReference>
<feature type="domain" description="Peptidase M24 C-terminal" evidence="6">
    <location>
        <begin position="551"/>
        <end position="610"/>
    </location>
</feature>
<evidence type="ECO:0000256" key="1">
    <source>
        <dbReference type="ARBA" id="ARBA00008766"/>
    </source>
</evidence>
<dbReference type="FunFam" id="3.90.230.10:FF:000009">
    <property type="entry name" value="xaa-Pro aminopeptidase 2"/>
    <property type="match status" value="1"/>
</dbReference>